<proteinExistence type="predicted"/>
<reference evidence="1" key="1">
    <citation type="submission" date="2007-04" db="EMBL/GenBank/DDBJ databases">
        <authorList>
            <person name="Noh E.W."/>
            <person name="Lee J.S."/>
            <person name="Choi Y.I."/>
            <person name="Han M.S."/>
            <person name="Yi Y.S."/>
            <person name="Han S.U."/>
        </authorList>
    </citation>
    <scope>NUCLEOTIDE SEQUENCE</scope>
</reference>
<name>Q85X22_PINKO</name>
<sequence>MRPTYLPGEPVNTSATKKGCDRKRSIFLALATIKRSSSDNSSSPGIAIMS</sequence>
<geneLocation type="chloroplast" evidence="1"/>
<dbReference type="EMBL" id="AY228468">
    <property type="protein sequence ID" value="AAO74044.1"/>
    <property type="molecule type" value="Genomic_DNA"/>
</dbReference>
<organism evidence="1">
    <name type="scientific">Pinus koraiensis</name>
    <name type="common">Korean pine</name>
    <dbReference type="NCBI Taxonomy" id="88728"/>
    <lineage>
        <taxon>Eukaryota</taxon>
        <taxon>Viridiplantae</taxon>
        <taxon>Streptophyta</taxon>
        <taxon>Embryophyta</taxon>
        <taxon>Tracheophyta</taxon>
        <taxon>Spermatophyta</taxon>
        <taxon>Pinopsida</taxon>
        <taxon>Pinidae</taxon>
        <taxon>Conifers I</taxon>
        <taxon>Pinales</taxon>
        <taxon>Pinaceae</taxon>
        <taxon>Pinus</taxon>
        <taxon>Pinus subgen. Strobus</taxon>
    </lineage>
</organism>
<accession>Q85X22</accession>
<keyword evidence="1" id="KW-0150">Chloroplast</keyword>
<keyword evidence="1" id="KW-0934">Plastid</keyword>
<evidence type="ECO:0000313" key="1">
    <source>
        <dbReference type="EMBL" id="AAO74044.1"/>
    </source>
</evidence>
<protein>
    <submittedName>
        <fullName evidence="1">ORF50f</fullName>
    </submittedName>
</protein>
<dbReference type="AlphaFoldDB" id="Q85X22"/>